<proteinExistence type="predicted"/>
<dbReference type="EMBL" id="MDHN01000029">
    <property type="protein sequence ID" value="OFC70422.1"/>
    <property type="molecule type" value="Genomic_DNA"/>
</dbReference>
<dbReference type="OrthoDB" id="509598at2"/>
<accession>A0A1E7ZAD9</accession>
<keyword evidence="2" id="KW-1185">Reference proteome</keyword>
<evidence type="ECO:0000313" key="2">
    <source>
        <dbReference type="Proteomes" id="UP000175691"/>
    </source>
</evidence>
<protein>
    <submittedName>
        <fullName evidence="1">Uncharacterized protein</fullName>
    </submittedName>
</protein>
<name>A0A1E7ZAD9_9ALTE</name>
<dbReference type="RefSeq" id="WP_070126066.1">
    <property type="nucleotide sequence ID" value="NZ_MDHN01000029.1"/>
</dbReference>
<sequence length="219" mass="25211">MDKIAALKALLGDELHIEELIRNSISSYDDFIERLSSDIDNIVEDMQRHRENHPKDTLEDNLTNHILANLRTLGYSAEPENKSGNADMCVKRKNFMWLGEAKKHSGDYQYLADGMHQLSTRYSLSTPSANHGGLIIYIHEAKGAGISNEWRKRLREQKLIGLETYSDLELSDCRKNTFCFLSSHTHHSSGIKYNVRHIPIFLHHDPIDKSARRSKKNRK</sequence>
<dbReference type="Proteomes" id="UP000175691">
    <property type="component" value="Unassembled WGS sequence"/>
</dbReference>
<organism evidence="1 2">
    <name type="scientific">Alteromonas confluentis</name>
    <dbReference type="NCBI Taxonomy" id="1656094"/>
    <lineage>
        <taxon>Bacteria</taxon>
        <taxon>Pseudomonadati</taxon>
        <taxon>Pseudomonadota</taxon>
        <taxon>Gammaproteobacteria</taxon>
        <taxon>Alteromonadales</taxon>
        <taxon>Alteromonadaceae</taxon>
        <taxon>Alteromonas/Salinimonas group</taxon>
        <taxon>Alteromonas</taxon>
    </lineage>
</organism>
<comment type="caution">
    <text evidence="1">The sequence shown here is derived from an EMBL/GenBank/DDBJ whole genome shotgun (WGS) entry which is preliminary data.</text>
</comment>
<evidence type="ECO:0000313" key="1">
    <source>
        <dbReference type="EMBL" id="OFC70422.1"/>
    </source>
</evidence>
<dbReference type="STRING" id="1656094.BFC18_14760"/>
<gene>
    <name evidence="1" type="ORF">BFC18_14760</name>
</gene>
<dbReference type="AlphaFoldDB" id="A0A1E7ZAD9"/>
<reference evidence="1 2" key="1">
    <citation type="submission" date="2016-08" db="EMBL/GenBank/DDBJ databases">
        <authorList>
            <person name="Seilhamer J.J."/>
        </authorList>
    </citation>
    <scope>NUCLEOTIDE SEQUENCE [LARGE SCALE GENOMIC DNA]</scope>
    <source>
        <strain evidence="1 2">KCTC 42603</strain>
    </source>
</reference>